<feature type="compositionally biased region" description="Low complexity" evidence="2">
    <location>
        <begin position="122"/>
        <end position="136"/>
    </location>
</feature>
<evidence type="ECO:0000313" key="5">
    <source>
        <dbReference type="EMBL" id="CAB0039788.1"/>
    </source>
</evidence>
<feature type="compositionally biased region" description="Polar residues" evidence="2">
    <location>
        <begin position="4266"/>
        <end position="4278"/>
    </location>
</feature>
<feature type="compositionally biased region" description="Basic and acidic residues" evidence="2">
    <location>
        <begin position="1437"/>
        <end position="1469"/>
    </location>
</feature>
<feature type="region of interest" description="Disordered" evidence="2">
    <location>
        <begin position="1437"/>
        <end position="1475"/>
    </location>
</feature>
<feature type="compositionally biased region" description="Basic and acidic residues" evidence="2">
    <location>
        <begin position="3578"/>
        <end position="3590"/>
    </location>
</feature>
<feature type="compositionally biased region" description="Basic and acidic residues" evidence="2">
    <location>
        <begin position="4340"/>
        <end position="4359"/>
    </location>
</feature>
<keyword evidence="6" id="KW-1185">Reference proteome</keyword>
<feature type="compositionally biased region" description="Basic and acidic residues" evidence="2">
    <location>
        <begin position="2120"/>
        <end position="2138"/>
    </location>
</feature>
<dbReference type="Proteomes" id="UP000479190">
    <property type="component" value="Unassembled WGS sequence"/>
</dbReference>
<feature type="compositionally biased region" description="Basic and acidic residues" evidence="2">
    <location>
        <begin position="3114"/>
        <end position="3139"/>
    </location>
</feature>
<feature type="compositionally biased region" description="Basic and acidic residues" evidence="2">
    <location>
        <begin position="1262"/>
        <end position="1287"/>
    </location>
</feature>
<feature type="compositionally biased region" description="Basic and acidic residues" evidence="2">
    <location>
        <begin position="1237"/>
        <end position="1255"/>
    </location>
</feature>
<feature type="region of interest" description="Disordered" evidence="2">
    <location>
        <begin position="1564"/>
        <end position="1592"/>
    </location>
</feature>
<name>A0A6H5IQP5_9HYME</name>
<dbReference type="GO" id="GO:0007409">
    <property type="term" value="P:axonogenesis"/>
    <property type="evidence" value="ECO:0007669"/>
    <property type="project" value="TreeGrafter"/>
</dbReference>
<dbReference type="InterPro" id="IPR026074">
    <property type="entry name" value="MAP1"/>
</dbReference>
<dbReference type="GO" id="GO:0005874">
    <property type="term" value="C:microtubule"/>
    <property type="evidence" value="ECO:0007669"/>
    <property type="project" value="InterPro"/>
</dbReference>
<feature type="compositionally biased region" description="Polar residues" evidence="2">
    <location>
        <begin position="141"/>
        <end position="153"/>
    </location>
</feature>
<evidence type="ECO:0000256" key="1">
    <source>
        <dbReference type="SAM" id="Coils"/>
    </source>
</evidence>
<feature type="compositionally biased region" description="Basic and acidic residues" evidence="2">
    <location>
        <begin position="1203"/>
        <end position="1226"/>
    </location>
</feature>
<feature type="compositionally biased region" description="Basic and acidic residues" evidence="2">
    <location>
        <begin position="2958"/>
        <end position="2983"/>
    </location>
</feature>
<feature type="region of interest" description="Disordered" evidence="2">
    <location>
        <begin position="901"/>
        <end position="1019"/>
    </location>
</feature>
<dbReference type="GO" id="GO:0045202">
    <property type="term" value="C:synapse"/>
    <property type="evidence" value="ECO:0007669"/>
    <property type="project" value="TreeGrafter"/>
</dbReference>
<feature type="compositionally biased region" description="Polar residues" evidence="2">
    <location>
        <begin position="4069"/>
        <end position="4079"/>
    </location>
</feature>
<dbReference type="OrthoDB" id="5371837at2759"/>
<feature type="compositionally biased region" description="Polar residues" evidence="2">
    <location>
        <begin position="3044"/>
        <end position="3061"/>
    </location>
</feature>
<evidence type="ECO:0008006" key="7">
    <source>
        <dbReference type="Google" id="ProtNLM"/>
    </source>
</evidence>
<dbReference type="InterPro" id="IPR056617">
    <property type="entry name" value="MAP1B/S_N"/>
</dbReference>
<feature type="compositionally biased region" description="Polar residues" evidence="2">
    <location>
        <begin position="1008"/>
        <end position="1019"/>
    </location>
</feature>
<feature type="compositionally biased region" description="Basic and acidic residues" evidence="2">
    <location>
        <begin position="1374"/>
        <end position="1388"/>
    </location>
</feature>
<feature type="compositionally biased region" description="Basic and acidic residues" evidence="2">
    <location>
        <begin position="2186"/>
        <end position="2429"/>
    </location>
</feature>
<feature type="compositionally biased region" description="Low complexity" evidence="2">
    <location>
        <begin position="843"/>
        <end position="856"/>
    </location>
</feature>
<feature type="compositionally biased region" description="Polar residues" evidence="2">
    <location>
        <begin position="3094"/>
        <end position="3113"/>
    </location>
</feature>
<feature type="region of interest" description="Disordered" evidence="2">
    <location>
        <begin position="3773"/>
        <end position="3804"/>
    </location>
</feature>
<organism evidence="5 6">
    <name type="scientific">Trichogramma brassicae</name>
    <dbReference type="NCBI Taxonomy" id="86971"/>
    <lineage>
        <taxon>Eukaryota</taxon>
        <taxon>Metazoa</taxon>
        <taxon>Ecdysozoa</taxon>
        <taxon>Arthropoda</taxon>
        <taxon>Hexapoda</taxon>
        <taxon>Insecta</taxon>
        <taxon>Pterygota</taxon>
        <taxon>Neoptera</taxon>
        <taxon>Endopterygota</taxon>
        <taxon>Hymenoptera</taxon>
        <taxon>Apocrita</taxon>
        <taxon>Proctotrupomorpha</taxon>
        <taxon>Chalcidoidea</taxon>
        <taxon>Trichogrammatidae</taxon>
        <taxon>Trichogramma</taxon>
    </lineage>
</organism>
<gene>
    <name evidence="5" type="ORF">TBRA_LOCUS11526</name>
</gene>
<feature type="region of interest" description="Disordered" evidence="2">
    <location>
        <begin position="122"/>
        <end position="170"/>
    </location>
</feature>
<feature type="compositionally biased region" description="Low complexity" evidence="2">
    <location>
        <begin position="154"/>
        <end position="165"/>
    </location>
</feature>
<feature type="compositionally biased region" description="Polar residues" evidence="2">
    <location>
        <begin position="4304"/>
        <end position="4320"/>
    </location>
</feature>
<feature type="compositionally biased region" description="Basic and acidic residues" evidence="2">
    <location>
        <begin position="2550"/>
        <end position="2561"/>
    </location>
</feature>
<feature type="compositionally biased region" description="Polar residues" evidence="2">
    <location>
        <begin position="2577"/>
        <end position="2588"/>
    </location>
</feature>
<feature type="region of interest" description="Disordered" evidence="2">
    <location>
        <begin position="4218"/>
        <end position="4359"/>
    </location>
</feature>
<dbReference type="GO" id="GO:0016358">
    <property type="term" value="P:dendrite development"/>
    <property type="evidence" value="ECO:0007669"/>
    <property type="project" value="TreeGrafter"/>
</dbReference>
<feature type="domain" description="Microtubule-associated protein 1B/S N-terminal" evidence="3">
    <location>
        <begin position="237"/>
        <end position="406"/>
    </location>
</feature>
<feature type="region of interest" description="Disordered" evidence="2">
    <location>
        <begin position="3972"/>
        <end position="3997"/>
    </location>
</feature>
<dbReference type="EMBL" id="CADCXV010000981">
    <property type="protein sequence ID" value="CAB0039788.1"/>
    <property type="molecule type" value="Genomic_DNA"/>
</dbReference>
<dbReference type="GO" id="GO:0008017">
    <property type="term" value="F:microtubule binding"/>
    <property type="evidence" value="ECO:0007669"/>
    <property type="project" value="InterPro"/>
</dbReference>
<feature type="compositionally biased region" description="Acidic residues" evidence="2">
    <location>
        <begin position="1580"/>
        <end position="1589"/>
    </location>
</feature>
<feature type="compositionally biased region" description="Polar residues" evidence="2">
    <location>
        <begin position="4132"/>
        <end position="4156"/>
    </location>
</feature>
<feature type="compositionally biased region" description="Basic and acidic residues" evidence="2">
    <location>
        <begin position="3627"/>
        <end position="3638"/>
    </location>
</feature>
<feature type="coiled-coil region" evidence="1">
    <location>
        <begin position="1050"/>
        <end position="1080"/>
    </location>
</feature>
<feature type="compositionally biased region" description="Low complexity" evidence="2">
    <location>
        <begin position="2036"/>
        <end position="2049"/>
    </location>
</feature>
<feature type="compositionally biased region" description="Basic and acidic residues" evidence="2">
    <location>
        <begin position="2633"/>
        <end position="2819"/>
    </location>
</feature>
<feature type="compositionally biased region" description="Basic and acidic residues" evidence="2">
    <location>
        <begin position="2515"/>
        <end position="2540"/>
    </location>
</feature>
<feature type="compositionally biased region" description="Low complexity" evidence="2">
    <location>
        <begin position="1803"/>
        <end position="1814"/>
    </location>
</feature>
<feature type="region of interest" description="Disordered" evidence="2">
    <location>
        <begin position="1803"/>
        <end position="1830"/>
    </location>
</feature>
<feature type="compositionally biased region" description="Basic and acidic residues" evidence="2">
    <location>
        <begin position="2589"/>
        <end position="2624"/>
    </location>
</feature>
<feature type="region of interest" description="Disordered" evidence="2">
    <location>
        <begin position="4069"/>
        <end position="4156"/>
    </location>
</feature>
<sequence length="4503" mass="496006">MMLYAQFELGDDDKEISWFATRILDEWEKRAIHNLPRGQGFLTYVAFSRCDDDIRYPLRRLRKPVELLIKLYSKRRAPPPLPDDDDDAIYRKVYPATGTYIQCVVGRRAAVAMTSVAVVDPPSGSAAAGAESTSDTPAAPDSSTTMDQAAATTSSVPQPQVATPPQQHPPPSPLSGCYLLVVLPEPHCSQHRDLILNRLAKVLAVRSTRKKLSQAPALLLLHTHARTTAYTTGGVCFLSWDKDSCHVDLEKELQALVAQAPEGEEARNGERLIQYATENLVTEVLIFPQSNTLLQCMRNLLASFTKHRHIVHAGYTFGGNGSWILQDGTFSLADFLDAFSEHEVQRVLRAYENSVTVDIHCAGVGDWSTARLAEEACTRACRVRVNPDDVLTAGCPAIQSFTAYLGQYLVAQTLDQLMEPSDVVGNIRFSHPTLYVFPGGQGDAALFGINGFNMLVDGGFARKACFWDFARHLDRLDAVLLTRINNSNIGGMASVLQKKKEMHVYPQIGHFFCNIVERKNSNSPDGDKDIDPLILNLIDIGQEMAVNLRHINLRPHLCYRDPEPINLYHKVGHGSLDMYVLSPSKDSREVRDFMAKWNASDAKLFAGSHGTRGKSGDSSSSMIFPVQNLVSICALLVWQPASPEETITRILFPGSTPQHKIFEGFGRLKHLEFLKHPVCTAKSLSPSTSLVALKDKAAATSMTMKPKFSLYERETKRLAESRKRELSSKRDATIEETAAKITAAAATRPAAAPISVLRAETKTKKIVENKKIESEAKEGKLAEKESREIIKKDVKKIEKSDKIEAETKKTDAVKADTEKTAVTKESKVQKVESKKREIKEITKSTVKTTKSESIIKASSKPVEKKIKVSGEKKDVMKPSPTTPKKSLNVLSSKVEVTRTVMKAKPKAVSKTTSSVPAKSAKEANNRKVVEQKNIELSTAASSTAATASSAAKSTVKAKTVERKAVGIRGRTISPSKKLPLSPAKSTRSTPSSIKSEKDAVIRKIRGGTTDSSAVSTPSGIDSESAIKVVDKNLTEKSEDMSLDSIESKVLADLKEEREVVEEIEAVLQKAERIEVAKKEERFGAEDEILVETVDKKGEETEDDVTAEMDDAPKKLIRKESQELTEEEEYLIVEKEEIYTEDSMQSGDTEQKHHLDEVESEKAHMKISGESHTAGKELQQHEEKEAAEEKLDEVPEKLLAAAGTHEEIQKSEDSPLQHKEQLEEEMKQIIATATETVQKTEEKDDSPKKESDDAAKEASSSPDKLDSSPKPEGDQKDVLVDKLVESQERISILESGATTTAPSLPEDERTPLDEIKEDIDEKHVLEDVKEKEKPVPQPEKVDQDLPVAASKPEVKELDVKSAVAQGVARDFVKTPDEVADLPVHEEVDPKLYSLQNIEKDKEADQSDKQKDVPISPTVKDHKEKGFFGKMADKFEKGFDKLTKKRRDSEKDIEEKPSSKASSPKDSKPEVQQDVADEMLIFEKMGSAGIRKSVHEDIQLHTDEAKTSAISESATFIDKEIQSANVIKQSEENVYIQSIIDDNKAEDEDRNVIEGVTDVENIESAVKETESEPVKFTIPSSEENDDDEDISDGPVRDFKEAVRDVAGVLVGTAGIEIEMEKPKEVEEIVKTVAEVLKDDFLTEKTLYATEEARKSSVDIDLIPKKVGITEEVTLQEEIEVSSEKESEKIVPITYEKAEMVQEEICTKTIKGEDVHLSSPVKEEVLDRQDVLKICDDLLQYDIVDKPCVKSESDHKLDVLAAGLEEVCVKQVAKREVRDENVGDQLIVQSEISIQQNLSPSKAELVTVTPGSTPTSPKLATEEPTDFPIHKDDKIPKEPTMDEIASAIDSQIVDVTSTVIDKISLERDEKVVESKVELQSVSLKSEVQSELFESVDVPTTEKYLDEAKEKVISETTKERDEKISETVQESQDKTVTRMVVTASSEDGGHEIEICESGTITFTKSPSPEDSLKETRDRSTPEKDSLRSVSSTPERDSIASEKLDTEGQKVTFDDSLEKLSKLETDTTESAVSIDQKVLVETSSVSAIESSEAAKTPESLRSEDASPAESMFAKSPTDKISPAYEFEATTDHLHQKSIKSKSPSEERNLDQKNIASVVPETTEISTDRKSPSIEKDSSRKESLSQKVDISIQESSQLMSNLEKESTLEENLTGQEIQSQDKQTDTTSKSSSAERELSHKEESKSPSAEKDDLDRSKSPSVEKDKSDRSKSPSAEKDDLDRSKSPSVEKDKSDRSKSPSAEKDDLDRSKSPSVEKDKSDRSKSPSAEKDDLDKSKSPSVEKDKSDRSKSPSAEKDNLDRSKSSSEEKEGLDRSKSPSVEKDKLDRSKSPSVEKDVTDRTKSPSAEKDHLDRSKSPSVEKDQLDRSKSPSVEKDKLDRSKSPSAEKDDIDRSKSPSVDKDKSDRSKSPSAEKEISSKETSLQKLITADDIDISSVTESEDKKVDRSKSPGIEKESASRTSISSVLAESSNIVVSKHSQFPQTSDLEKQLAHEGFAEQFSSSIDEKGTSLDKSRSPSAEKESTQKETTPDPPQSKSPSAEKEISRKESASGETIFLKNDKDGGSKVSSPEKSPFTSKTDKSKSPSVEREVDRKEPSPESMHTGKESLTEKLAQDAISIEVAKADETKSPSTEKESISKEASTEKSIEKESSPIKSVSKEATPEKSIEKEASPAKSISKEASPEKSIAKEASPEKTLSKDPSPEKSIEKEASPTKTISKEASPEKLIETEASSEKSISKEATPEKSIEKEASPTKSVSKEASPEKSIEKEASPEKSISKEATPEKSIEKEASPAKSISKEASPEKSIDQEASPAKSVSKEASPEKSIDQEASPTKSVSKEASPEKSIEKEASPEKSISKEATPEKSIEKEASPAKSVSKEASPEKSIDQEASPAKSVSKEASPEKSKEKEASPEKSISKEATPEKSIDKEASPAKSVSKEASPTKSVSKEGSPDKLIGKEASPEKSIEKESSPAKSISSIDENLLVSVAQSEDKLDRSKSPSVAKESSQQEGTSSKSKSPSIEREVSFDKRTSSISMVSQVTEIANFQTQEKSKSPSVEKEITKTESSLLTSIQHEHDDASKSKSPSPQKELSTKESSPAKSDTSDVDRSKSPSVEKDFTKHSEKEPSPAKSTSSVIDQEQSVQSQHESSPAKSIDDRQTYERKDSISEAERVRRESHSEDAPAKSLDDRQAHERKQSISEAQRVRRESHSEDAPAKSLDDRQAHERKQSISEAERVRRESHSEDAPAKSLDDRQAHERKQSISEAERVRRESHSEDAPAKSLDDRQAHERKTSRSEAERMRRESHSEDAPAKNIDDQQAYERKFSISEAERVRRESHSEDAPAKNFDDRQAYERKVSISEAERMRRESHSEDAPAKNYEDRQAYERKFSISEAERVRRESHSEDAPAKNLDDRQAYERKVSISSSVESQYGDRQTDRSRSQSLYETGEKSPFVLSRTASSIEERHADEFGAVGYSFDESQKESDENEEIIANYIFDEYISKNKKISLKELEELARAQSIPRQYIILIIENVITRRKLSRQSILADDFPSSQGAQLPPLADIWFDSSDNHHHQQQESSRKVSSSATDKELKAFIESETLGSSMGSSPEPDQYKFSSSDRPEPHIDEEIIISEEKRTDVESLIFEEYIRHSQKLTDLILEEIVRRTSVPRYIILEIIEEIVVKKSLNREAIADSKIFQDVDDDDNSQQQQQQAKQQKSGQSSPDLLEEQYEDSVDKSIPYTDYESPFHKAFVGGMTEIRTTHITTTLSGGKSTTPPDSDEKSSGSITGARRKSSTISEKLLADVSEEATSQQQQQQIGSTFGATSLEDITIVTTTTVKTIISESTAQPITAPSSGSGGADQQLISLESHSTAAGVPSSSFTSSSSTFCQETRTILESVMDHGLAEQPLIRDLINDDKSTYSGKSSPDVSLPKDIVYGSGGGSTGKSTPDITMSPLIQAHFSGRSTPASASTTGDKQQHPLSRTATPEGFRSGEVIRTIVTTTRTMSDDGDIITTTQEVTEATNERGETVVIAQKTDVKVDERAGSAAGGGPVAEIKSLESSQHARTLSEGSDLFEREAGGALPPVSPRSDLSTAGNSRAVTHVWGSSEERHTFSDDDPTGSPMFSSSPLRTTTTVTAASGDSGLNKQLDDFTTSGLMSSSFYGELPDEIATAVSTEFMVEKEPVTMSGSSSSKRYIDEADLDFEKALSSVSTKDEAAAAQSSSKDDESKDKKRDPLADWGSPLGLPSPRPPRKFNLKSSPVQPCSSADLSPDSLNFDVINDWGEPMRLPPTPAPSAQATGGSEASSNKPSPATPKKEPPRQPKRVLAENIKNKRSESPGKYDKRSKDSRNKIQPVYVDLTYVSHHGNSFYTALDFFKKVRARYYVFSGTEPSREVYDALLEAKKTWEDKDLGNDDPDLRHGHARLLGGRQRGGPRGPPHRPVALRLQMHHQSAGSRDELQRLPSGVLGGTAVRRRRRRLRGYHDTVPNINTGI</sequence>
<feature type="region of interest" description="Disordered" evidence="2">
    <location>
        <begin position="843"/>
        <end position="887"/>
    </location>
</feature>
<feature type="compositionally biased region" description="Polar residues" evidence="2">
    <location>
        <begin position="3777"/>
        <end position="3786"/>
    </location>
</feature>
<feature type="region of interest" description="Disordered" evidence="2">
    <location>
        <begin position="1136"/>
        <end position="1348"/>
    </location>
</feature>
<dbReference type="GO" id="GO:0031114">
    <property type="term" value="P:regulation of microtubule depolymerization"/>
    <property type="evidence" value="ECO:0007669"/>
    <property type="project" value="TreeGrafter"/>
</dbReference>
<feature type="compositionally biased region" description="Polar residues" evidence="2">
    <location>
        <begin position="2139"/>
        <end position="2154"/>
    </location>
</feature>
<feature type="compositionally biased region" description="Basic and acidic residues" evidence="2">
    <location>
        <begin position="861"/>
        <end position="876"/>
    </location>
</feature>
<feature type="compositionally biased region" description="Low complexity" evidence="2">
    <location>
        <begin position="937"/>
        <end position="957"/>
    </location>
</feature>
<dbReference type="GO" id="GO:0005829">
    <property type="term" value="C:cytosol"/>
    <property type="evidence" value="ECO:0007669"/>
    <property type="project" value="TreeGrafter"/>
</dbReference>
<feature type="compositionally biased region" description="Basic and acidic residues" evidence="2">
    <location>
        <begin position="1148"/>
        <end position="1195"/>
    </location>
</feature>
<feature type="domain" description="Microtubule-associated protein 1A/B/S-like MBL-like" evidence="4">
    <location>
        <begin position="415"/>
        <end position="685"/>
    </location>
</feature>
<evidence type="ECO:0000259" key="4">
    <source>
        <dbReference type="Pfam" id="PF25281"/>
    </source>
</evidence>
<protein>
    <recommendedName>
        <fullName evidence="7">Microtubule-associated protein futsch</fullName>
    </recommendedName>
</protein>
<accession>A0A6H5IQP5</accession>
<feature type="region of interest" description="Disordered" evidence="2">
    <location>
        <begin position="1374"/>
        <end position="1425"/>
    </location>
</feature>
<dbReference type="GO" id="GO:0003779">
    <property type="term" value="F:actin binding"/>
    <property type="evidence" value="ECO:0007669"/>
    <property type="project" value="TreeGrafter"/>
</dbReference>
<feature type="region of interest" description="Disordered" evidence="2">
    <location>
        <begin position="3707"/>
        <end position="3741"/>
    </location>
</feature>
<feature type="compositionally biased region" description="Basic and acidic residues" evidence="2">
    <location>
        <begin position="1396"/>
        <end position="1410"/>
    </location>
</feature>
<dbReference type="GO" id="GO:0030425">
    <property type="term" value="C:dendrite"/>
    <property type="evidence" value="ECO:0007669"/>
    <property type="project" value="TreeGrafter"/>
</dbReference>
<feature type="compositionally biased region" description="Polar residues" evidence="2">
    <location>
        <begin position="3433"/>
        <end position="3444"/>
    </location>
</feature>
<dbReference type="GO" id="GO:0043025">
    <property type="term" value="C:neuronal cell body"/>
    <property type="evidence" value="ECO:0007669"/>
    <property type="project" value="TreeGrafter"/>
</dbReference>
<feature type="region of interest" description="Disordered" evidence="2">
    <location>
        <begin position="3573"/>
        <end position="3638"/>
    </location>
</feature>
<reference evidence="5 6" key="1">
    <citation type="submission" date="2020-02" db="EMBL/GenBank/DDBJ databases">
        <authorList>
            <person name="Ferguson B K."/>
        </authorList>
    </citation>
    <scope>NUCLEOTIDE SEQUENCE [LARGE SCALE GENOMIC DNA]</scope>
</reference>
<evidence type="ECO:0000313" key="6">
    <source>
        <dbReference type="Proteomes" id="UP000479190"/>
    </source>
</evidence>
<feature type="compositionally biased region" description="Basic and acidic residues" evidence="2">
    <location>
        <begin position="2828"/>
        <end position="2839"/>
    </location>
</feature>
<feature type="compositionally biased region" description="Basic and acidic residues" evidence="2">
    <location>
        <begin position="3165"/>
        <end position="3432"/>
    </location>
</feature>
<feature type="compositionally biased region" description="Basic and acidic residues" evidence="2">
    <location>
        <begin position="2908"/>
        <end position="2943"/>
    </location>
</feature>
<dbReference type="GO" id="GO:0005875">
    <property type="term" value="C:microtubule associated complex"/>
    <property type="evidence" value="ECO:0007669"/>
    <property type="project" value="TreeGrafter"/>
</dbReference>
<feature type="compositionally biased region" description="Polar residues" evidence="2">
    <location>
        <begin position="4099"/>
        <end position="4109"/>
    </location>
</feature>
<feature type="compositionally biased region" description="Basic and acidic residues" evidence="2">
    <location>
        <begin position="1305"/>
        <end position="1342"/>
    </location>
</feature>
<keyword evidence="1" id="KW-0175">Coiled coil</keyword>
<proteinExistence type="predicted"/>
<feature type="compositionally biased region" description="Basic and acidic residues" evidence="2">
    <location>
        <begin position="2451"/>
        <end position="2469"/>
    </location>
</feature>
<dbReference type="Pfam" id="PF25281">
    <property type="entry name" value="MBL_MAP1B"/>
    <property type="match status" value="1"/>
</dbReference>
<feature type="region of interest" description="Disordered" evidence="2">
    <location>
        <begin position="1951"/>
        <end position="2005"/>
    </location>
</feature>
<feature type="compositionally biased region" description="Polar residues" evidence="2">
    <location>
        <begin position="983"/>
        <end position="993"/>
    </location>
</feature>
<feature type="compositionally biased region" description="Low complexity" evidence="2">
    <location>
        <begin position="2172"/>
        <end position="2185"/>
    </location>
</feature>
<feature type="compositionally biased region" description="Polar residues" evidence="2">
    <location>
        <begin position="3972"/>
        <end position="3994"/>
    </location>
</feature>
<feature type="compositionally biased region" description="Low complexity" evidence="2">
    <location>
        <begin position="3150"/>
        <end position="3160"/>
    </location>
</feature>
<dbReference type="PANTHER" id="PTHR13843">
    <property type="entry name" value="MICROTUBULE-ASSOCIATED PROTEIN"/>
    <property type="match status" value="1"/>
</dbReference>
<feature type="compositionally biased region" description="Basic and acidic residues" evidence="2">
    <location>
        <begin position="919"/>
        <end position="933"/>
    </location>
</feature>
<feature type="compositionally biased region" description="Basic and acidic residues" evidence="2">
    <location>
        <begin position="3062"/>
        <end position="3075"/>
    </location>
</feature>
<feature type="compositionally biased region" description="Polar residues" evidence="2">
    <location>
        <begin position="1954"/>
        <end position="1964"/>
    </location>
</feature>
<feature type="compositionally biased region" description="Low complexity" evidence="2">
    <location>
        <begin position="3716"/>
        <end position="3732"/>
    </location>
</feature>
<dbReference type="PANTHER" id="PTHR13843:SF12">
    <property type="entry name" value="ATPASE F1_V1_A1 COMPLEX ALPHA_BETA SUBUNIT NUCLEOTIDE-BINDING DOMAIN-CONTAINING PROTEIN"/>
    <property type="match status" value="1"/>
</dbReference>
<dbReference type="Pfam" id="PF23415">
    <property type="entry name" value="MAPB1_N"/>
    <property type="match status" value="1"/>
</dbReference>
<feature type="compositionally biased region" description="Basic and acidic residues" evidence="2">
    <location>
        <begin position="1966"/>
        <end position="1982"/>
    </location>
</feature>
<feature type="compositionally biased region" description="Basic and acidic residues" evidence="2">
    <location>
        <begin position="3032"/>
        <end position="3043"/>
    </location>
</feature>
<feature type="compositionally biased region" description="Basic and acidic residues" evidence="2">
    <location>
        <begin position="1989"/>
        <end position="2005"/>
    </location>
</feature>
<feature type="compositionally biased region" description="Basic and acidic residues" evidence="2">
    <location>
        <begin position="4233"/>
        <end position="4246"/>
    </location>
</feature>
<feature type="region of interest" description="Disordered" evidence="2">
    <location>
        <begin position="2017"/>
        <end position="3460"/>
    </location>
</feature>
<feature type="compositionally biased region" description="Basic and acidic residues" evidence="2">
    <location>
        <begin position="2497"/>
        <end position="2507"/>
    </location>
</feature>
<feature type="compositionally biased region" description="Polar residues" evidence="2">
    <location>
        <begin position="2470"/>
        <end position="2496"/>
    </location>
</feature>
<feature type="compositionally biased region" description="Polar residues" evidence="2">
    <location>
        <begin position="3016"/>
        <end position="3031"/>
    </location>
</feature>
<feature type="compositionally biased region" description="Basic and acidic residues" evidence="2">
    <location>
        <begin position="2848"/>
        <end position="2899"/>
    </location>
</feature>
<evidence type="ECO:0000259" key="3">
    <source>
        <dbReference type="Pfam" id="PF23415"/>
    </source>
</evidence>
<dbReference type="GO" id="GO:0000226">
    <property type="term" value="P:microtubule cytoskeleton organization"/>
    <property type="evidence" value="ECO:0007669"/>
    <property type="project" value="InterPro"/>
</dbReference>
<dbReference type="InterPro" id="IPR057480">
    <property type="entry name" value="MAP1A/B/S-like_MBL"/>
</dbReference>
<evidence type="ECO:0000256" key="2">
    <source>
        <dbReference type="SAM" id="MobiDB-lite"/>
    </source>
</evidence>